<dbReference type="AlphaFoldDB" id="A0A915IC36"/>
<proteinExistence type="predicted"/>
<keyword evidence="1" id="KW-1185">Reference proteome</keyword>
<dbReference type="Proteomes" id="UP000887565">
    <property type="component" value="Unplaced"/>
</dbReference>
<reference evidence="2" key="1">
    <citation type="submission" date="2022-11" db="UniProtKB">
        <authorList>
            <consortium name="WormBaseParasite"/>
        </authorList>
    </citation>
    <scope>IDENTIFICATION</scope>
</reference>
<protein>
    <submittedName>
        <fullName evidence="2">Uncharacterized protein</fullName>
    </submittedName>
</protein>
<name>A0A915IC36_ROMCU</name>
<accession>A0A915IC36</accession>
<sequence length="66" mass="7949">MRSPYAQNYIECISNVFLRFFREEMNENSPFQAKYKAGRQKYGCTSDSREKYVVPEEECKNNTFFQ</sequence>
<dbReference type="WBParaSite" id="nRc.2.0.1.t11343-RA">
    <property type="protein sequence ID" value="nRc.2.0.1.t11343-RA"/>
    <property type="gene ID" value="nRc.2.0.1.g11343"/>
</dbReference>
<evidence type="ECO:0000313" key="1">
    <source>
        <dbReference type="Proteomes" id="UP000887565"/>
    </source>
</evidence>
<evidence type="ECO:0000313" key="2">
    <source>
        <dbReference type="WBParaSite" id="nRc.2.0.1.t11343-RA"/>
    </source>
</evidence>
<organism evidence="1 2">
    <name type="scientific">Romanomermis culicivorax</name>
    <name type="common">Nematode worm</name>
    <dbReference type="NCBI Taxonomy" id="13658"/>
    <lineage>
        <taxon>Eukaryota</taxon>
        <taxon>Metazoa</taxon>
        <taxon>Ecdysozoa</taxon>
        <taxon>Nematoda</taxon>
        <taxon>Enoplea</taxon>
        <taxon>Dorylaimia</taxon>
        <taxon>Mermithida</taxon>
        <taxon>Mermithoidea</taxon>
        <taxon>Mermithidae</taxon>
        <taxon>Romanomermis</taxon>
    </lineage>
</organism>